<dbReference type="InterPro" id="IPR004358">
    <property type="entry name" value="Sig_transdc_His_kin-like_C"/>
</dbReference>
<dbReference type="Pfam" id="PF00512">
    <property type="entry name" value="HisKA"/>
    <property type="match status" value="1"/>
</dbReference>
<accession>A0A402D2T7</accession>
<dbReference type="InterPro" id="IPR003660">
    <property type="entry name" value="HAMP_dom"/>
</dbReference>
<dbReference type="Gene3D" id="3.40.50.2300">
    <property type="match status" value="1"/>
</dbReference>
<dbReference type="GO" id="GO:0016020">
    <property type="term" value="C:membrane"/>
    <property type="evidence" value="ECO:0007669"/>
    <property type="project" value="UniProtKB-SubCell"/>
</dbReference>
<protein>
    <recommendedName>
        <fullName evidence="14">Circadian input-output histidine kinase CikA</fullName>
        <ecNumber evidence="4">2.7.13.3</ecNumber>
    </recommendedName>
</protein>
<dbReference type="CDD" id="cd06225">
    <property type="entry name" value="HAMP"/>
    <property type="match status" value="1"/>
</dbReference>
<evidence type="ECO:0000256" key="5">
    <source>
        <dbReference type="ARBA" id="ARBA00022553"/>
    </source>
</evidence>
<dbReference type="PANTHER" id="PTHR45339:SF1">
    <property type="entry name" value="HYBRID SIGNAL TRANSDUCTION HISTIDINE KINASE J"/>
    <property type="match status" value="1"/>
</dbReference>
<name>A0A402D2T7_9BACT</name>
<dbReference type="InterPro" id="IPR003594">
    <property type="entry name" value="HATPase_dom"/>
</dbReference>
<dbReference type="SMART" id="SM00388">
    <property type="entry name" value="HisKA"/>
    <property type="match status" value="1"/>
</dbReference>
<evidence type="ECO:0000256" key="8">
    <source>
        <dbReference type="ARBA" id="ARBA00022741"/>
    </source>
</evidence>
<evidence type="ECO:0000256" key="12">
    <source>
        <dbReference type="ARBA" id="ARBA00023012"/>
    </source>
</evidence>
<dbReference type="InterPro" id="IPR001789">
    <property type="entry name" value="Sig_transdc_resp-reg_receiver"/>
</dbReference>
<keyword evidence="8" id="KW-0547">Nucleotide-binding</keyword>
<dbReference type="GO" id="GO:0000155">
    <property type="term" value="F:phosphorelay sensor kinase activity"/>
    <property type="evidence" value="ECO:0007669"/>
    <property type="project" value="InterPro"/>
</dbReference>
<dbReference type="RefSeq" id="WP_119323851.1">
    <property type="nucleotide sequence ID" value="NZ_AP025739.1"/>
</dbReference>
<evidence type="ECO:0000313" key="15">
    <source>
        <dbReference type="EMBL" id="BDI28404.1"/>
    </source>
</evidence>
<dbReference type="Pfam" id="PF00672">
    <property type="entry name" value="HAMP"/>
    <property type="match status" value="1"/>
</dbReference>
<dbReference type="PROSITE" id="PS50885">
    <property type="entry name" value="HAMP"/>
    <property type="match status" value="1"/>
</dbReference>
<dbReference type="Pfam" id="PF02518">
    <property type="entry name" value="HATPase_c"/>
    <property type="match status" value="1"/>
</dbReference>
<dbReference type="SMART" id="SM00387">
    <property type="entry name" value="HATPase_c"/>
    <property type="match status" value="1"/>
</dbReference>
<dbReference type="InterPro" id="IPR036890">
    <property type="entry name" value="HATPase_C_sf"/>
</dbReference>
<keyword evidence="6" id="KW-0808">Transferase</keyword>
<dbReference type="Gene3D" id="6.10.340.10">
    <property type="match status" value="1"/>
</dbReference>
<evidence type="ECO:0000313" key="16">
    <source>
        <dbReference type="Proteomes" id="UP000287394"/>
    </source>
</evidence>
<dbReference type="EC" id="2.7.13.3" evidence="4"/>
<dbReference type="InterPro" id="IPR036097">
    <property type="entry name" value="HisK_dim/P_sf"/>
</dbReference>
<dbReference type="PRINTS" id="PR00344">
    <property type="entry name" value="BCTRLSENSOR"/>
</dbReference>
<evidence type="ECO:0000256" key="7">
    <source>
        <dbReference type="ARBA" id="ARBA00022692"/>
    </source>
</evidence>
<proteinExistence type="inferred from homology"/>
<dbReference type="PROSITE" id="PS50109">
    <property type="entry name" value="HIS_KIN"/>
    <property type="match status" value="1"/>
</dbReference>
<organism evidence="15 16">
    <name type="scientific">Capsulimonas corticalis</name>
    <dbReference type="NCBI Taxonomy" id="2219043"/>
    <lineage>
        <taxon>Bacteria</taxon>
        <taxon>Bacillati</taxon>
        <taxon>Armatimonadota</taxon>
        <taxon>Armatimonadia</taxon>
        <taxon>Capsulimonadales</taxon>
        <taxon>Capsulimonadaceae</taxon>
        <taxon>Capsulimonas</taxon>
    </lineage>
</organism>
<dbReference type="SUPFAM" id="SSF52172">
    <property type="entry name" value="CheY-like"/>
    <property type="match status" value="1"/>
</dbReference>
<evidence type="ECO:0000256" key="2">
    <source>
        <dbReference type="ARBA" id="ARBA00004370"/>
    </source>
</evidence>
<evidence type="ECO:0000256" key="11">
    <source>
        <dbReference type="ARBA" id="ARBA00022989"/>
    </source>
</evidence>
<keyword evidence="13" id="KW-0472">Membrane</keyword>
<evidence type="ECO:0000256" key="6">
    <source>
        <dbReference type="ARBA" id="ARBA00022679"/>
    </source>
</evidence>
<dbReference type="GO" id="GO:0005524">
    <property type="term" value="F:ATP binding"/>
    <property type="evidence" value="ECO:0007669"/>
    <property type="project" value="UniProtKB-KW"/>
</dbReference>
<comment type="similarity">
    <text evidence="3">In the N-terminal section; belongs to the phytochrome family.</text>
</comment>
<evidence type="ECO:0000256" key="1">
    <source>
        <dbReference type="ARBA" id="ARBA00000085"/>
    </source>
</evidence>
<evidence type="ECO:0000256" key="14">
    <source>
        <dbReference type="ARBA" id="ARBA00074306"/>
    </source>
</evidence>
<comment type="subcellular location">
    <subcellularLocation>
        <location evidence="2">Membrane</location>
    </subcellularLocation>
</comment>
<keyword evidence="9" id="KW-0418">Kinase</keyword>
<evidence type="ECO:0000256" key="9">
    <source>
        <dbReference type="ARBA" id="ARBA00022777"/>
    </source>
</evidence>
<evidence type="ECO:0000256" key="10">
    <source>
        <dbReference type="ARBA" id="ARBA00022840"/>
    </source>
</evidence>
<dbReference type="KEGG" id="ccot:CCAX7_004550"/>
<keyword evidence="11" id="KW-1133">Transmembrane helix</keyword>
<dbReference type="InterPro" id="IPR003661">
    <property type="entry name" value="HisK_dim/P_dom"/>
</dbReference>
<keyword evidence="5" id="KW-0597">Phosphoprotein</keyword>
<dbReference type="PANTHER" id="PTHR45339">
    <property type="entry name" value="HYBRID SIGNAL TRANSDUCTION HISTIDINE KINASE J"/>
    <property type="match status" value="1"/>
</dbReference>
<dbReference type="InterPro" id="IPR005467">
    <property type="entry name" value="His_kinase_dom"/>
</dbReference>
<evidence type="ECO:0000256" key="3">
    <source>
        <dbReference type="ARBA" id="ARBA00006402"/>
    </source>
</evidence>
<gene>
    <name evidence="15" type="ORF">CCAX7_004550</name>
</gene>
<dbReference type="Proteomes" id="UP000287394">
    <property type="component" value="Chromosome"/>
</dbReference>
<evidence type="ECO:0000256" key="13">
    <source>
        <dbReference type="ARBA" id="ARBA00023136"/>
    </source>
</evidence>
<dbReference type="CDD" id="cd17546">
    <property type="entry name" value="REC_hyHK_CKI1_RcsC-like"/>
    <property type="match status" value="1"/>
</dbReference>
<dbReference type="InterPro" id="IPR011006">
    <property type="entry name" value="CheY-like_superfamily"/>
</dbReference>
<sequence length="876" mass="96984">MLKLLLRPAAVVMNRLRYPVKFALIGLLFLLPLLVVMFYFLTEINARINFVNLEMEGVALDTPVVQLYGDILQRQQLVDLRRLGIQKDTASLSQLDGKIDSDIANIDAVARVFPNVSILGANWGKIKNDWNLLKSGYGMEWPEKSLERHSTLLNEIAIMIGDFSTDSNLILDPNADSYYMIDTAVDCIPHVLVNLGRARLAGVEVASRKTATLGDLRQLIAGDAQISTQFANIRTNLNHVYAADPTLKQSLEGGTQSLLTSGDRFQELISSGVLASGKPTVSPSNVILAGNDLQEAALEYHGAVISTLTPLLNHRLRLYTHRKELVVWLAAVSLTFAVYLLSGFYVGAVEGIDRLLDTVQRIAHGDFDKTATFHRPDEIGRLAADLEDLVQNRTTELTDARNVAEGANKAKSVFLANMSHELRTPLNAVLGFSNLLVHDANISEDNRKTLHIINRSGEHLLGLINDVLDVARIEAGRIVMESTPFDMGAMLRDLTDMMRLRAEEKGLLLIYDQSSLFPRFVRSDAAKLRQILINLINNAIKYTQHGAVTVRLDAAPADVPDRVKLTFEIADTGIGIARGDRDRIFEPFVQLGESTETKGTGLGLTITKQYVELMGGRMGVDSEVGKGSRFHVTVMVGLAEESEILRADIDRGRVVGLVPDQREYRVLIVEDQIENSLLLERLLADVGFRVRVAENGMAGVEMFRLWNPHFIWMDRRMPVMDGIEATLRIRAMEGGEHVKIAGLSASAFTDQRQEALTAGMDDFVSKPYRPEEIYDCLARQLNVMYTYQDTPPAVLSLACPTAQELSALPPLLRKDLMDALLQLDIAYVAEAISRISQQDAAIGRALAFHAETLSYTPILQSLQQCEQGAIQGRSHE</sequence>
<dbReference type="AlphaFoldDB" id="A0A402D2T7"/>
<dbReference type="Gene3D" id="3.30.565.10">
    <property type="entry name" value="Histidine kinase-like ATPase, C-terminal domain"/>
    <property type="match status" value="1"/>
</dbReference>
<dbReference type="SUPFAM" id="SSF55874">
    <property type="entry name" value="ATPase domain of HSP90 chaperone/DNA topoisomerase II/histidine kinase"/>
    <property type="match status" value="1"/>
</dbReference>
<comment type="catalytic activity">
    <reaction evidence="1">
        <text>ATP + protein L-histidine = ADP + protein N-phospho-L-histidine.</text>
        <dbReference type="EC" id="2.7.13.3"/>
    </reaction>
</comment>
<dbReference type="CDD" id="cd00082">
    <property type="entry name" value="HisKA"/>
    <property type="match status" value="1"/>
</dbReference>
<keyword evidence="12" id="KW-0902">Two-component regulatory system</keyword>
<keyword evidence="16" id="KW-1185">Reference proteome</keyword>
<keyword evidence="7" id="KW-0812">Transmembrane</keyword>
<keyword evidence="10" id="KW-0067">ATP-binding</keyword>
<dbReference type="EMBL" id="AP025739">
    <property type="protein sequence ID" value="BDI28404.1"/>
    <property type="molecule type" value="Genomic_DNA"/>
</dbReference>
<dbReference type="FunFam" id="1.10.287.130:FF:000004">
    <property type="entry name" value="Ethylene receptor 1"/>
    <property type="match status" value="1"/>
</dbReference>
<reference evidence="15 16" key="1">
    <citation type="journal article" date="2019" name="Int. J. Syst. Evol. Microbiol.">
        <title>Capsulimonas corticalis gen. nov., sp. nov., an aerobic capsulated bacterium, of a novel bacterial order, Capsulimonadales ord. nov., of the class Armatimonadia of the phylum Armatimonadetes.</title>
        <authorList>
            <person name="Li J."/>
            <person name="Kudo C."/>
            <person name="Tonouchi A."/>
        </authorList>
    </citation>
    <scope>NUCLEOTIDE SEQUENCE [LARGE SCALE GENOMIC DNA]</scope>
    <source>
        <strain evidence="15 16">AX-7</strain>
    </source>
</reference>
<dbReference type="FunFam" id="3.30.565.10:FF:000010">
    <property type="entry name" value="Sensor histidine kinase RcsC"/>
    <property type="match status" value="1"/>
</dbReference>
<dbReference type="Gene3D" id="1.10.287.130">
    <property type="match status" value="1"/>
</dbReference>
<evidence type="ECO:0000256" key="4">
    <source>
        <dbReference type="ARBA" id="ARBA00012438"/>
    </source>
</evidence>
<dbReference type="Pfam" id="PF00072">
    <property type="entry name" value="Response_reg"/>
    <property type="match status" value="1"/>
</dbReference>
<dbReference type="SUPFAM" id="SSF158472">
    <property type="entry name" value="HAMP domain-like"/>
    <property type="match status" value="1"/>
</dbReference>
<dbReference type="SUPFAM" id="SSF47384">
    <property type="entry name" value="Homodimeric domain of signal transducing histidine kinase"/>
    <property type="match status" value="1"/>
</dbReference>
<dbReference type="SMART" id="SM00304">
    <property type="entry name" value="HAMP"/>
    <property type="match status" value="1"/>
</dbReference>
<dbReference type="SMART" id="SM00448">
    <property type="entry name" value="REC"/>
    <property type="match status" value="1"/>
</dbReference>
<dbReference type="PROSITE" id="PS50110">
    <property type="entry name" value="RESPONSE_REGULATORY"/>
    <property type="match status" value="1"/>
</dbReference>
<dbReference type="CDD" id="cd16922">
    <property type="entry name" value="HATPase_EvgS-ArcB-TorS-like"/>
    <property type="match status" value="1"/>
</dbReference>